<gene>
    <name evidence="2" type="ORF">FWILDA_LOCUS16199</name>
</gene>
<protein>
    <submittedName>
        <fullName evidence="2">19618_t:CDS:1</fullName>
    </submittedName>
</protein>
<accession>A0A9W4T621</accession>
<dbReference type="EMBL" id="CAMKVN010009939">
    <property type="protein sequence ID" value="CAI2193685.1"/>
    <property type="molecule type" value="Genomic_DNA"/>
</dbReference>
<sequence length="642" mass="73333">MFAVYSTEEMSIEPTESQITVVIEGFFKTTVTWSLIRFLQYRKEVDDFTYSKRQEHRLYRSALKALSGDQAETSLLNFEAVTTRCLRPIGCYPSSAITQPDAFVPLVVSLRPIKQINSDLYLEVALSLDEKSSEIVKSFWLLIDKERSKHEIENIQLDYTKRVLNDTNNETHQIRTVATNNAIKTLKHALKGDESNREKKKKSVSGKERAHCPDSSRTIPLSQQSEFINSGCTTPSPHSPALNCSLVEPPMLVDRINNPFIEKDEVDDILVIDDVDDLCFMDGDPADDYKIEEINVSHLFRKYQNNSINISKTEGLFVESNIHEILSLSSIFLLIPDSHSRKMIDIFGSPLLDMIHQRIIPTQQTALDAECEAKFRDAIKRVTKESFSHATDWLMAELSNNNHLKDNMGFIILDCLRTLPFTKIKNDPSEMTLVTNYLDRIMRGMLHDPNMHIIEWPNMGLDESKARKSEGRAKQPDFVVSVIHQLQICGVIFVGEVSPPSEKNNVYKNCKDLIRIGVFMKDCLDVGIEKGADLKVLGFQCVGRYKMDFYVMDLIHGMYMMTHIGQVYIPSSIKEMNLFVNEVETLLKVREIFCKSFDTLYSKLCNPSPPSPKAIFKRSTLGTPKFNELVNKTRNCHRNCPM</sequence>
<comment type="caution">
    <text evidence="2">The sequence shown here is derived from an EMBL/GenBank/DDBJ whole genome shotgun (WGS) entry which is preliminary data.</text>
</comment>
<keyword evidence="3" id="KW-1185">Reference proteome</keyword>
<feature type="region of interest" description="Disordered" evidence="1">
    <location>
        <begin position="191"/>
        <end position="218"/>
    </location>
</feature>
<evidence type="ECO:0000313" key="2">
    <source>
        <dbReference type="EMBL" id="CAI2193685.1"/>
    </source>
</evidence>
<organism evidence="2 3">
    <name type="scientific">Funneliformis geosporum</name>
    <dbReference type="NCBI Taxonomy" id="1117311"/>
    <lineage>
        <taxon>Eukaryota</taxon>
        <taxon>Fungi</taxon>
        <taxon>Fungi incertae sedis</taxon>
        <taxon>Mucoromycota</taxon>
        <taxon>Glomeromycotina</taxon>
        <taxon>Glomeromycetes</taxon>
        <taxon>Glomerales</taxon>
        <taxon>Glomeraceae</taxon>
        <taxon>Funneliformis</taxon>
    </lineage>
</organism>
<dbReference type="OrthoDB" id="2385417at2759"/>
<proteinExistence type="predicted"/>
<dbReference type="AlphaFoldDB" id="A0A9W4T621"/>
<name>A0A9W4T621_9GLOM</name>
<feature type="non-terminal residue" evidence="2">
    <location>
        <position position="642"/>
    </location>
</feature>
<reference evidence="2" key="1">
    <citation type="submission" date="2022-08" db="EMBL/GenBank/DDBJ databases">
        <authorList>
            <person name="Kallberg Y."/>
            <person name="Tangrot J."/>
            <person name="Rosling A."/>
        </authorList>
    </citation>
    <scope>NUCLEOTIDE SEQUENCE</scope>
    <source>
        <strain evidence="2">Wild A</strain>
    </source>
</reference>
<evidence type="ECO:0000313" key="3">
    <source>
        <dbReference type="Proteomes" id="UP001153678"/>
    </source>
</evidence>
<dbReference type="Proteomes" id="UP001153678">
    <property type="component" value="Unassembled WGS sequence"/>
</dbReference>
<evidence type="ECO:0000256" key="1">
    <source>
        <dbReference type="SAM" id="MobiDB-lite"/>
    </source>
</evidence>
<feature type="compositionally biased region" description="Basic and acidic residues" evidence="1">
    <location>
        <begin position="205"/>
        <end position="214"/>
    </location>
</feature>